<dbReference type="EMBL" id="GBEZ01010158">
    <property type="protein sequence ID" value="JAC75489.1"/>
    <property type="molecule type" value="Transcribed_RNA"/>
</dbReference>
<feature type="region of interest" description="Disordered" evidence="1">
    <location>
        <begin position="1"/>
        <end position="22"/>
    </location>
</feature>
<evidence type="ECO:0000256" key="2">
    <source>
        <dbReference type="SAM" id="Phobius"/>
    </source>
</evidence>
<organism evidence="3">
    <name type="scientific">Tetraselmis sp. GSL018</name>
    <dbReference type="NCBI Taxonomy" id="582737"/>
    <lineage>
        <taxon>Eukaryota</taxon>
        <taxon>Viridiplantae</taxon>
        <taxon>Chlorophyta</taxon>
        <taxon>core chlorophytes</taxon>
        <taxon>Chlorodendrophyceae</taxon>
        <taxon>Chlorodendrales</taxon>
        <taxon>Chlorodendraceae</taxon>
        <taxon>Tetraselmis</taxon>
    </lineage>
</organism>
<proteinExistence type="predicted"/>
<evidence type="ECO:0000313" key="3">
    <source>
        <dbReference type="EMBL" id="JAC75489.1"/>
    </source>
</evidence>
<name>A0A061RXJ9_9CHLO</name>
<keyword evidence="2" id="KW-1133">Transmembrane helix</keyword>
<gene>
    <name evidence="3" type="ORF">TSPGSL018_22936</name>
</gene>
<sequence length="144" mass="16054">MEESPENRSSNPVWKSLDAESEPNADVELDFSDDDVLLDWEQYAGMRKIRVCGRDCTWLSSVVPCLDALPPSWWYRYSRRQRRALTALCTVVLAVIAAAVILAAALLLWANSGRGDPPPAPPPPPMGDAAPPQPRDRFCEWDAF</sequence>
<accession>A0A061RXJ9</accession>
<evidence type="ECO:0000256" key="1">
    <source>
        <dbReference type="SAM" id="MobiDB-lite"/>
    </source>
</evidence>
<feature type="region of interest" description="Disordered" evidence="1">
    <location>
        <begin position="115"/>
        <end position="134"/>
    </location>
</feature>
<keyword evidence="2" id="KW-0472">Membrane</keyword>
<feature type="non-terminal residue" evidence="3">
    <location>
        <position position="144"/>
    </location>
</feature>
<reference evidence="3" key="1">
    <citation type="submission" date="2014-05" db="EMBL/GenBank/DDBJ databases">
        <title>The transcriptome of the halophilic microalga Tetraselmis sp. GSL018 isolated from the Great Salt Lake, Utah.</title>
        <authorList>
            <person name="Jinkerson R.E."/>
            <person name="D'Adamo S."/>
            <person name="Posewitz M.C."/>
        </authorList>
    </citation>
    <scope>NUCLEOTIDE SEQUENCE</scope>
    <source>
        <strain evidence="3">GSL018</strain>
    </source>
</reference>
<protein>
    <submittedName>
        <fullName evidence="3">Uncharacterized protein</fullName>
    </submittedName>
</protein>
<dbReference type="AlphaFoldDB" id="A0A061RXJ9"/>
<keyword evidence="2" id="KW-0812">Transmembrane</keyword>
<feature type="compositionally biased region" description="Pro residues" evidence="1">
    <location>
        <begin position="116"/>
        <end position="126"/>
    </location>
</feature>
<feature type="transmembrane region" description="Helical" evidence="2">
    <location>
        <begin position="84"/>
        <end position="109"/>
    </location>
</feature>